<dbReference type="GO" id="GO:0004617">
    <property type="term" value="F:phosphoglycerate dehydrogenase activity"/>
    <property type="evidence" value="ECO:0007669"/>
    <property type="project" value="UniProtKB-ARBA"/>
</dbReference>
<dbReference type="InterPro" id="IPR036291">
    <property type="entry name" value="NAD(P)-bd_dom_sf"/>
</dbReference>
<keyword evidence="8" id="KW-1185">Reference proteome</keyword>
<evidence type="ECO:0000256" key="4">
    <source>
        <dbReference type="RuleBase" id="RU003719"/>
    </source>
</evidence>
<dbReference type="InterPro" id="IPR029753">
    <property type="entry name" value="D-isomer_DH_CS"/>
</dbReference>
<proteinExistence type="inferred from homology"/>
<accession>A0A7U8C4R3</accession>
<evidence type="ECO:0000313" key="8">
    <source>
        <dbReference type="Proteomes" id="UP000002171"/>
    </source>
</evidence>
<name>A0A7U8C4R3_NEPCE</name>
<dbReference type="InterPro" id="IPR050418">
    <property type="entry name" value="D-iso_2-hydroxyacid_DH_PdxB"/>
</dbReference>
<feature type="domain" description="D-isomer specific 2-hydroxyacid dehydrogenase NAD-binding" evidence="6">
    <location>
        <begin position="107"/>
        <end position="285"/>
    </location>
</feature>
<comment type="similarity">
    <text evidence="1 4">Belongs to the D-isomer specific 2-hydroxyacid dehydrogenase family.</text>
</comment>
<protein>
    <submittedName>
        <fullName evidence="7">Glycerate dehydrogenase</fullName>
    </submittedName>
</protein>
<dbReference type="PANTHER" id="PTHR43761:SF1">
    <property type="entry name" value="D-ISOMER SPECIFIC 2-HYDROXYACID DEHYDROGENASE CATALYTIC DOMAIN-CONTAINING PROTEIN-RELATED"/>
    <property type="match status" value="1"/>
</dbReference>
<keyword evidence="2 4" id="KW-0560">Oxidoreductase</keyword>
<dbReference type="Gene3D" id="3.40.50.720">
    <property type="entry name" value="NAD(P)-binding Rossmann-like Domain"/>
    <property type="match status" value="2"/>
</dbReference>
<dbReference type="PROSITE" id="PS00671">
    <property type="entry name" value="D_2_HYDROXYACID_DH_3"/>
    <property type="match status" value="1"/>
</dbReference>
<comment type="caution">
    <text evidence="7">The sequence shown here is derived from an EMBL/GenBank/DDBJ whole genome shotgun (WGS) entry which is preliminary data.</text>
</comment>
<feature type="domain" description="D-isomer specific 2-hydroxyacid dehydrogenase catalytic" evidence="5">
    <location>
        <begin position="10"/>
        <end position="313"/>
    </location>
</feature>
<reference evidence="7 8" key="1">
    <citation type="submission" date="2006-02" db="EMBL/GenBank/DDBJ databases">
        <authorList>
            <person name="Pinhassi J."/>
            <person name="Pedros-Alio C."/>
            <person name="Ferriera S."/>
            <person name="Johnson J."/>
            <person name="Kravitz S."/>
            <person name="Halpern A."/>
            <person name="Remington K."/>
            <person name="Beeson K."/>
            <person name="Tran B."/>
            <person name="Rogers Y.-H."/>
            <person name="Friedman R."/>
            <person name="Venter J.C."/>
        </authorList>
    </citation>
    <scope>NUCLEOTIDE SEQUENCE [LARGE SCALE GENOMIC DNA]</scope>
    <source>
        <strain evidence="7 8">MED92</strain>
    </source>
</reference>
<dbReference type="Pfam" id="PF00389">
    <property type="entry name" value="2-Hacid_dh"/>
    <property type="match status" value="1"/>
</dbReference>
<evidence type="ECO:0000313" key="7">
    <source>
        <dbReference type="EMBL" id="EAR59886.1"/>
    </source>
</evidence>
<dbReference type="SUPFAM" id="SSF51735">
    <property type="entry name" value="NAD(P)-binding Rossmann-fold domains"/>
    <property type="match status" value="1"/>
</dbReference>
<dbReference type="FunFam" id="3.40.50.720:FF:000041">
    <property type="entry name" value="D-3-phosphoglycerate dehydrogenase"/>
    <property type="match status" value="1"/>
</dbReference>
<dbReference type="GO" id="GO:0051287">
    <property type="term" value="F:NAD binding"/>
    <property type="evidence" value="ECO:0007669"/>
    <property type="project" value="InterPro"/>
</dbReference>
<dbReference type="GO" id="GO:0047545">
    <property type="term" value="F:(S)-2-hydroxyglutarate dehydrogenase activity"/>
    <property type="evidence" value="ECO:0007669"/>
    <property type="project" value="UniProtKB-ARBA"/>
</dbReference>
<gene>
    <name evidence="7" type="ORF">MED92_12296</name>
</gene>
<dbReference type="InterPro" id="IPR006140">
    <property type="entry name" value="D-isomer_DH_NAD-bd"/>
</dbReference>
<dbReference type="RefSeq" id="WP_007020139.1">
    <property type="nucleotide sequence ID" value="NZ_CH724125.1"/>
</dbReference>
<dbReference type="GO" id="GO:0006564">
    <property type="term" value="P:L-serine biosynthetic process"/>
    <property type="evidence" value="ECO:0007669"/>
    <property type="project" value="UniProtKB-ARBA"/>
</dbReference>
<dbReference type="Proteomes" id="UP000002171">
    <property type="component" value="Unassembled WGS sequence"/>
</dbReference>
<dbReference type="Pfam" id="PF02826">
    <property type="entry name" value="2-Hacid_dh_C"/>
    <property type="match status" value="1"/>
</dbReference>
<dbReference type="AlphaFoldDB" id="A0A7U8C4R3"/>
<organism evidence="7 8">
    <name type="scientific">Neptuniibacter caesariensis</name>
    <dbReference type="NCBI Taxonomy" id="207954"/>
    <lineage>
        <taxon>Bacteria</taxon>
        <taxon>Pseudomonadati</taxon>
        <taxon>Pseudomonadota</taxon>
        <taxon>Gammaproteobacteria</taxon>
        <taxon>Oceanospirillales</taxon>
        <taxon>Oceanospirillaceae</taxon>
        <taxon>Neptuniibacter</taxon>
    </lineage>
</organism>
<keyword evidence="3" id="KW-0520">NAD</keyword>
<dbReference type="EMBL" id="AAOW01000029">
    <property type="protein sequence ID" value="EAR59886.1"/>
    <property type="molecule type" value="Genomic_DNA"/>
</dbReference>
<dbReference type="PANTHER" id="PTHR43761">
    <property type="entry name" value="D-ISOMER SPECIFIC 2-HYDROXYACID DEHYDROGENASE FAMILY PROTEIN (AFU_ORTHOLOGUE AFUA_1G13630)"/>
    <property type="match status" value="1"/>
</dbReference>
<evidence type="ECO:0000259" key="6">
    <source>
        <dbReference type="Pfam" id="PF02826"/>
    </source>
</evidence>
<evidence type="ECO:0000256" key="1">
    <source>
        <dbReference type="ARBA" id="ARBA00005854"/>
    </source>
</evidence>
<dbReference type="SUPFAM" id="SSF52283">
    <property type="entry name" value="Formate/glycerate dehydrogenase catalytic domain-like"/>
    <property type="match status" value="1"/>
</dbReference>
<evidence type="ECO:0000256" key="3">
    <source>
        <dbReference type="ARBA" id="ARBA00023027"/>
    </source>
</evidence>
<sequence>MRAVILDLNGLEAYDLSPLRSQLDELVTYDLTPKECVGDRIQGFDIVITNKTPLSADLLSQADRLKYISVLATGTNVVDKQAASELSIPVSNCVAYGVDSVVQHVWSMILALHTNLVNYSNDVRQGEWQKAQQFCFFNHPISELKGKTLGIVGYGNLGQGVAKIAEAFGMQVLIANRPDDAELKAGRVLFDTVVENSDVISLHCPLTEGTRNLFIEETFRKMKGSAMLINAARGGIVNEEDLASALRNHEIAAAATDVLSVEPPANGNPLLGADIPNLLVTPHIAWGSEQARQRIIDQTAENIAAFLQGKIIRQV</sequence>
<dbReference type="OrthoDB" id="9805416at2"/>
<evidence type="ECO:0000259" key="5">
    <source>
        <dbReference type="Pfam" id="PF00389"/>
    </source>
</evidence>
<dbReference type="CDD" id="cd12162">
    <property type="entry name" value="2-Hacid_dh_4"/>
    <property type="match status" value="1"/>
</dbReference>
<dbReference type="InterPro" id="IPR006139">
    <property type="entry name" value="D-isomer_2_OHA_DH_cat_dom"/>
</dbReference>
<evidence type="ECO:0000256" key="2">
    <source>
        <dbReference type="ARBA" id="ARBA00023002"/>
    </source>
</evidence>